<protein>
    <recommendedName>
        <fullName evidence="6">Holliday junction branch migration complex subunit RuvA</fullName>
    </recommendedName>
</protein>
<evidence type="ECO:0000313" key="10">
    <source>
        <dbReference type="Proteomes" id="UP000077603"/>
    </source>
</evidence>
<gene>
    <name evidence="6" type="primary">ruvA</name>
    <name evidence="9" type="ORF">DA69_09850</name>
</gene>
<sequence length="208" mass="21489">MIGRLRGILAEVGEAECLIDCGGVGYVATCGARTLGRLPAPGDETTLFIHSQWSQDQGPRLYGFLTRDERKVFTLLQTIQGVGPKAALGVLDVLPPAELAAAVAREDKAAVGRANGVGPKLALRIVTELKGKSLTDGVFAPTAPGVHAEAAVAAPPPPSVTGEAVAALLGLGIAEVNARRAVDHALIKLGEEAELPLVIRTALQELGR</sequence>
<keyword evidence="2 6" id="KW-0227">DNA damage</keyword>
<evidence type="ECO:0000256" key="1">
    <source>
        <dbReference type="ARBA" id="ARBA00022490"/>
    </source>
</evidence>
<keyword evidence="5 6" id="KW-0234">DNA repair</keyword>
<dbReference type="Proteomes" id="UP000077603">
    <property type="component" value="Chromosome"/>
</dbReference>
<dbReference type="GO" id="GO:0005737">
    <property type="term" value="C:cytoplasm"/>
    <property type="evidence" value="ECO:0007669"/>
    <property type="project" value="UniProtKB-SubCell"/>
</dbReference>
<feature type="domain" description="DNA helicase Holliday junction RuvA type" evidence="7">
    <location>
        <begin position="1"/>
        <end position="63"/>
    </location>
</feature>
<dbReference type="STRING" id="588932.DA69_09850"/>
<dbReference type="KEGG" id="bne:DA69_09850"/>
<dbReference type="AlphaFoldDB" id="A0A172Y722"/>
<dbReference type="Pfam" id="PF14520">
    <property type="entry name" value="HHH_5"/>
    <property type="match status" value="1"/>
</dbReference>
<accession>A0A172Y722</accession>
<dbReference type="InterPro" id="IPR036267">
    <property type="entry name" value="RuvA_C_sf"/>
</dbReference>
<dbReference type="GO" id="GO:0006281">
    <property type="term" value="P:DNA repair"/>
    <property type="evidence" value="ECO:0007669"/>
    <property type="project" value="UniProtKB-UniRule"/>
</dbReference>
<keyword evidence="9" id="KW-0067">ATP-binding</keyword>
<evidence type="ECO:0000259" key="7">
    <source>
        <dbReference type="Pfam" id="PF01330"/>
    </source>
</evidence>
<dbReference type="OrthoDB" id="5293449at2"/>
<dbReference type="InterPro" id="IPR000085">
    <property type="entry name" value="RuvA"/>
</dbReference>
<evidence type="ECO:0000256" key="4">
    <source>
        <dbReference type="ARBA" id="ARBA00023172"/>
    </source>
</evidence>
<keyword evidence="3 6" id="KW-0238">DNA-binding</keyword>
<dbReference type="eggNOG" id="COG0632">
    <property type="taxonomic scope" value="Bacteria"/>
</dbReference>
<comment type="function">
    <text evidence="6">The RuvA-RuvB-RuvC complex processes Holliday junction (HJ) DNA during genetic recombination and DNA repair, while the RuvA-RuvB complex plays an important role in the rescue of blocked DNA replication forks via replication fork reversal (RFR). RuvA specifically binds to HJ cruciform DNA, conferring on it an open structure. The RuvB hexamer acts as an ATP-dependent pump, pulling dsDNA into and through the RuvAB complex. HJ branch migration allows RuvC to scan DNA until it finds its consensus sequence, where it cleaves and resolves the cruciform DNA.</text>
</comment>
<comment type="similarity">
    <text evidence="6">Belongs to the RuvA family.</text>
</comment>
<keyword evidence="9" id="KW-0378">Hydrolase</keyword>
<feature type="domain" description="Holliday junction DNA helicase RuvA C-terminal" evidence="8">
    <location>
        <begin position="160"/>
        <end position="206"/>
    </location>
</feature>
<dbReference type="HAMAP" id="MF_00031">
    <property type="entry name" value="DNA_HJ_migration_RuvA"/>
    <property type="match status" value="1"/>
</dbReference>
<dbReference type="InterPro" id="IPR010994">
    <property type="entry name" value="RuvA_2-like"/>
</dbReference>
<evidence type="ECO:0000256" key="2">
    <source>
        <dbReference type="ARBA" id="ARBA00022763"/>
    </source>
</evidence>
<dbReference type="GO" id="GO:0005524">
    <property type="term" value="F:ATP binding"/>
    <property type="evidence" value="ECO:0007669"/>
    <property type="project" value="InterPro"/>
</dbReference>
<name>A0A172Y722_9CAUL</name>
<organism evidence="9 10">
    <name type="scientific">Brevundimonas naejangsanensis</name>
    <dbReference type="NCBI Taxonomy" id="588932"/>
    <lineage>
        <taxon>Bacteria</taxon>
        <taxon>Pseudomonadati</taxon>
        <taxon>Pseudomonadota</taxon>
        <taxon>Alphaproteobacteria</taxon>
        <taxon>Caulobacterales</taxon>
        <taxon>Caulobacteraceae</taxon>
        <taxon>Brevundimonas</taxon>
    </lineage>
</organism>
<dbReference type="Gene3D" id="1.10.150.20">
    <property type="entry name" value="5' to 3' exonuclease, C-terminal subdomain"/>
    <property type="match status" value="1"/>
</dbReference>
<dbReference type="GO" id="GO:0048476">
    <property type="term" value="C:Holliday junction resolvase complex"/>
    <property type="evidence" value="ECO:0007669"/>
    <property type="project" value="UniProtKB-UniRule"/>
</dbReference>
<comment type="subunit">
    <text evidence="6">Homotetramer. Forms an RuvA(8)-RuvB(12)-Holliday junction (HJ) complex. HJ DNA is sandwiched between 2 RuvA tetramers; dsDNA enters through RuvA and exits via RuvB. An RuvB hexamer assembles on each DNA strand where it exits the tetramer. Each RuvB hexamer is contacted by two RuvA subunits (via domain III) on 2 adjacent RuvB subunits; this complex drives branch migration. In the full resolvosome a probable DNA-RuvA(4)-RuvB(12)-RuvC(2) complex forms which resolves the HJ.</text>
</comment>
<keyword evidence="4 6" id="KW-0233">DNA recombination</keyword>
<dbReference type="CDD" id="cd14332">
    <property type="entry name" value="UBA_RuvA_C"/>
    <property type="match status" value="1"/>
</dbReference>
<dbReference type="Gene3D" id="1.10.8.10">
    <property type="entry name" value="DNA helicase RuvA subunit, C-terminal domain"/>
    <property type="match status" value="1"/>
</dbReference>
<dbReference type="GO" id="GO:0000400">
    <property type="term" value="F:four-way junction DNA binding"/>
    <property type="evidence" value="ECO:0007669"/>
    <property type="project" value="UniProtKB-UniRule"/>
</dbReference>
<evidence type="ECO:0000259" key="8">
    <source>
        <dbReference type="Pfam" id="PF07499"/>
    </source>
</evidence>
<dbReference type="Gene3D" id="2.40.50.140">
    <property type="entry name" value="Nucleic acid-binding proteins"/>
    <property type="match status" value="1"/>
</dbReference>
<dbReference type="RefSeq" id="WP_025978552.1">
    <property type="nucleotide sequence ID" value="NZ_CP015614.1"/>
</dbReference>
<dbReference type="SUPFAM" id="SSF50249">
    <property type="entry name" value="Nucleic acid-binding proteins"/>
    <property type="match status" value="1"/>
</dbReference>
<comment type="subcellular location">
    <subcellularLocation>
        <location evidence="6">Cytoplasm</location>
    </subcellularLocation>
</comment>
<dbReference type="InterPro" id="IPR013849">
    <property type="entry name" value="DNA_helicase_Holl-junc_RuvA_I"/>
</dbReference>
<comment type="caution">
    <text evidence="6">Lacks conserved residue(s) required for the propagation of feature annotation.</text>
</comment>
<dbReference type="GO" id="GO:0009379">
    <property type="term" value="C:Holliday junction helicase complex"/>
    <property type="evidence" value="ECO:0007669"/>
    <property type="project" value="InterPro"/>
</dbReference>
<dbReference type="NCBIfam" id="TIGR00084">
    <property type="entry name" value="ruvA"/>
    <property type="match status" value="1"/>
</dbReference>
<dbReference type="Pfam" id="PF01330">
    <property type="entry name" value="RuvA_N"/>
    <property type="match status" value="1"/>
</dbReference>
<dbReference type="SUPFAM" id="SSF47781">
    <property type="entry name" value="RuvA domain 2-like"/>
    <property type="match status" value="1"/>
</dbReference>
<proteinExistence type="inferred from homology"/>
<comment type="domain">
    <text evidence="6">Has three domains with a flexible linker between the domains II and III and assumes an 'L' shape. Domain III is highly mobile and contacts RuvB.</text>
</comment>
<keyword evidence="10" id="KW-1185">Reference proteome</keyword>
<dbReference type="GO" id="GO:0006310">
    <property type="term" value="P:DNA recombination"/>
    <property type="evidence" value="ECO:0007669"/>
    <property type="project" value="UniProtKB-UniRule"/>
</dbReference>
<evidence type="ECO:0000256" key="6">
    <source>
        <dbReference type="HAMAP-Rule" id="MF_00031"/>
    </source>
</evidence>
<evidence type="ECO:0000256" key="5">
    <source>
        <dbReference type="ARBA" id="ARBA00023204"/>
    </source>
</evidence>
<reference evidence="9 10" key="1">
    <citation type="journal article" date="2014" name="Genome Announc.">
        <title>Genome Sequence of a Promising Hydrogen-Producing Facultative Anaerobic Bacterium, Brevundimonas naejangsanensis Strain B1.</title>
        <authorList>
            <person name="Su H."/>
            <person name="Zhang T."/>
            <person name="Bao M."/>
            <person name="Jiang Y."/>
            <person name="Wang Y."/>
            <person name="Tan T."/>
        </authorList>
    </citation>
    <scope>NUCLEOTIDE SEQUENCE [LARGE SCALE GENOMIC DNA]</scope>
    <source>
        <strain evidence="9 10">B1</strain>
    </source>
</reference>
<evidence type="ECO:0000313" key="9">
    <source>
        <dbReference type="EMBL" id="ANF55024.1"/>
    </source>
</evidence>
<dbReference type="Pfam" id="PF07499">
    <property type="entry name" value="RuvA_C"/>
    <property type="match status" value="1"/>
</dbReference>
<feature type="region of interest" description="Domain III" evidence="6">
    <location>
        <begin position="161"/>
        <end position="208"/>
    </location>
</feature>
<keyword evidence="9" id="KW-0347">Helicase</keyword>
<dbReference type="GO" id="GO:0009378">
    <property type="term" value="F:four-way junction helicase activity"/>
    <property type="evidence" value="ECO:0007669"/>
    <property type="project" value="InterPro"/>
</dbReference>
<dbReference type="InterPro" id="IPR011114">
    <property type="entry name" value="RuvA_C"/>
</dbReference>
<keyword evidence="1 6" id="KW-0963">Cytoplasm</keyword>
<dbReference type="SUPFAM" id="SSF46929">
    <property type="entry name" value="DNA helicase RuvA subunit, C-terminal domain"/>
    <property type="match status" value="1"/>
</dbReference>
<evidence type="ECO:0000256" key="3">
    <source>
        <dbReference type="ARBA" id="ARBA00023125"/>
    </source>
</evidence>
<dbReference type="InterPro" id="IPR012340">
    <property type="entry name" value="NA-bd_OB-fold"/>
</dbReference>
<dbReference type="EMBL" id="CP015614">
    <property type="protein sequence ID" value="ANF55024.1"/>
    <property type="molecule type" value="Genomic_DNA"/>
</dbReference>
<keyword evidence="9" id="KW-0547">Nucleotide-binding</keyword>